<comment type="catalytic activity">
    <reaction evidence="12">
        <text>a 1,2-diacyl-sn-glycero-3-phospho-L-serine + H(+) = a 1,2-diacyl-sn-glycero-3-phosphoethanolamine + CO2</text>
        <dbReference type="Rhea" id="RHEA:20828"/>
        <dbReference type="ChEBI" id="CHEBI:15378"/>
        <dbReference type="ChEBI" id="CHEBI:16526"/>
        <dbReference type="ChEBI" id="CHEBI:57262"/>
        <dbReference type="ChEBI" id="CHEBI:64612"/>
        <dbReference type="EC" id="4.1.1.65"/>
    </reaction>
</comment>
<keyword evidence="3 12" id="KW-0444">Lipid biosynthesis</keyword>
<dbReference type="OrthoDB" id="9802030at2"/>
<keyword evidence="2 12" id="KW-1003">Cell membrane</keyword>
<evidence type="ECO:0000313" key="14">
    <source>
        <dbReference type="Proteomes" id="UP000294937"/>
    </source>
</evidence>
<comment type="subunit">
    <text evidence="12">Heterodimer of a large membrane-associated beta subunit and a small pyruvoyl-containing alpha subunit.</text>
</comment>
<dbReference type="PANTHER" id="PTHR10067:SF6">
    <property type="entry name" value="PHOSPHATIDYLSERINE DECARBOXYLASE PROENZYME, MITOCHONDRIAL"/>
    <property type="match status" value="1"/>
</dbReference>
<dbReference type="NCBIfam" id="TIGR00163">
    <property type="entry name" value="PS_decarb"/>
    <property type="match status" value="1"/>
</dbReference>
<keyword evidence="7 12" id="KW-0865">Zymogen</keyword>
<evidence type="ECO:0000256" key="11">
    <source>
        <dbReference type="ARBA" id="ARBA00023317"/>
    </source>
</evidence>
<accession>A0A4R3L9N0</accession>
<evidence type="ECO:0000256" key="2">
    <source>
        <dbReference type="ARBA" id="ARBA00022475"/>
    </source>
</evidence>
<dbReference type="UniPathway" id="UPA00558">
    <property type="reaction ID" value="UER00616"/>
</dbReference>
<dbReference type="EC" id="4.1.1.65" evidence="12"/>
<keyword evidence="14" id="KW-1185">Reference proteome</keyword>
<dbReference type="Pfam" id="PF02666">
    <property type="entry name" value="PS_Dcarbxylase"/>
    <property type="match status" value="1"/>
</dbReference>
<name>A0A4R3L9N0_9BACL</name>
<feature type="active site" description="Charge relay system; for autoendoproteolytic cleavage activity" evidence="12">
    <location>
        <position position="247"/>
    </location>
</feature>
<evidence type="ECO:0000256" key="6">
    <source>
        <dbReference type="ARBA" id="ARBA00023136"/>
    </source>
</evidence>
<dbReference type="GO" id="GO:0006646">
    <property type="term" value="P:phosphatidylethanolamine biosynthetic process"/>
    <property type="evidence" value="ECO:0007669"/>
    <property type="project" value="UniProtKB-UniRule"/>
</dbReference>
<dbReference type="GO" id="GO:0004609">
    <property type="term" value="F:phosphatidylserine decarboxylase activity"/>
    <property type="evidence" value="ECO:0007669"/>
    <property type="project" value="UniProtKB-UniRule"/>
</dbReference>
<evidence type="ECO:0000256" key="4">
    <source>
        <dbReference type="ARBA" id="ARBA00022793"/>
    </source>
</evidence>
<feature type="active site" description="Charge relay system; for autoendoproteolytic cleavage activity" evidence="12">
    <location>
        <position position="86"/>
    </location>
</feature>
<evidence type="ECO:0000256" key="12">
    <source>
        <dbReference type="HAMAP-Rule" id="MF_00662"/>
    </source>
</evidence>
<evidence type="ECO:0000256" key="3">
    <source>
        <dbReference type="ARBA" id="ARBA00022516"/>
    </source>
</evidence>
<keyword evidence="6 12" id="KW-0472">Membrane</keyword>
<evidence type="ECO:0000256" key="5">
    <source>
        <dbReference type="ARBA" id="ARBA00023098"/>
    </source>
</evidence>
<comment type="pathway">
    <text evidence="1">Lipid metabolism.</text>
</comment>
<comment type="PTM">
    <text evidence="12">Is synthesized initially as an inactive proenzyme. Formation of the active enzyme involves a self-maturation process in which the active site pyruvoyl group is generated from an internal serine residue via an autocatalytic post-translational modification. Two non-identical subunits are generated from the proenzyme in this reaction, and the pyruvate is formed at the N-terminus of the alpha chain, which is derived from the carboxyl end of the proenzyme. The autoendoproteolytic cleavage occurs by a canonical serine protease mechanism, in which the side chain hydroxyl group of the serine supplies its oxygen atom to form the C-terminus of the beta chain, while the remainder of the serine residue undergoes an oxidative deamination to produce ammonia and the pyruvoyl prosthetic group on the alpha chain. During this reaction, the Ser that is part of the protease active site of the proenzyme becomes the pyruvoyl prosthetic group, which constitutes an essential element of the active site of the mature decarboxylase.</text>
</comment>
<dbReference type="RefSeq" id="WP_131924310.1">
    <property type="nucleotide sequence ID" value="NZ_SMAG01000003.1"/>
</dbReference>
<evidence type="ECO:0000256" key="1">
    <source>
        <dbReference type="ARBA" id="ARBA00005189"/>
    </source>
</evidence>
<dbReference type="InterPro" id="IPR003817">
    <property type="entry name" value="PS_Dcarbxylase"/>
</dbReference>
<protein>
    <recommendedName>
        <fullName evidence="12">Phosphatidylserine decarboxylase proenzyme</fullName>
        <ecNumber evidence="12">4.1.1.65</ecNumber>
    </recommendedName>
    <component>
        <recommendedName>
            <fullName evidence="12">Phosphatidylserine decarboxylase alpha chain</fullName>
        </recommendedName>
    </component>
    <component>
        <recommendedName>
            <fullName evidence="12">Phosphatidylserine decarboxylase beta chain</fullName>
        </recommendedName>
    </component>
</protein>
<keyword evidence="8 12" id="KW-0594">Phospholipid biosynthesis</keyword>
<comment type="cofactor">
    <cofactor evidence="12">
        <name>pyruvate</name>
        <dbReference type="ChEBI" id="CHEBI:15361"/>
    </cofactor>
    <text evidence="12">Binds 1 pyruvoyl group covalently per subunit.</text>
</comment>
<sequence length="285" mass="32416">MKKSITQKIWKWMPKKSMSRVVGRFAKHPISRRVIPVYIKMYDIDLSIVKRPLSEYENLLDFFIRELKPEARPIAVDPQVVISPVDGTISQAGMIDQGTLIQAKGVSYSLSELLGENDTYMEKFNGGKFVTIYLSPRDYHRIHMPVSGWIEELTYIPGELYPVNELGVRIFPGLFARNERVISYIQSSCGQMALVKVGATNVGSIKVVFDEKIITNPRNRQLENHKKYSESYHFQKGDEVGRFEFGSTVILLFEPNQIEWTIEAVSGTKVVMGQSIARVCTTEGD</sequence>
<dbReference type="HAMAP" id="MF_00662">
    <property type="entry name" value="PS_decarb_PSD_B_type1"/>
    <property type="match status" value="1"/>
</dbReference>
<dbReference type="InterPro" id="IPR033177">
    <property type="entry name" value="PSD-B"/>
</dbReference>
<keyword evidence="5 12" id="KW-0443">Lipid metabolism</keyword>
<gene>
    <name evidence="12" type="primary">psd</name>
    <name evidence="13" type="ORF">EDD58_103359</name>
</gene>
<feature type="chain" id="PRO_5023356051" description="Phosphatidylserine decarboxylase alpha chain" evidence="12">
    <location>
        <begin position="247"/>
        <end position="285"/>
    </location>
</feature>
<dbReference type="PANTHER" id="PTHR10067">
    <property type="entry name" value="PHOSPHATIDYLSERINE DECARBOXYLASE"/>
    <property type="match status" value="1"/>
</dbReference>
<evidence type="ECO:0000256" key="10">
    <source>
        <dbReference type="ARBA" id="ARBA00023264"/>
    </source>
</evidence>
<evidence type="ECO:0000256" key="9">
    <source>
        <dbReference type="ARBA" id="ARBA00023239"/>
    </source>
</evidence>
<comment type="caution">
    <text evidence="13">The sequence shown here is derived from an EMBL/GenBank/DDBJ whole genome shotgun (WGS) entry which is preliminary data.</text>
</comment>
<dbReference type="EMBL" id="SMAG01000003">
    <property type="protein sequence ID" value="TCS94934.1"/>
    <property type="molecule type" value="Genomic_DNA"/>
</dbReference>
<evidence type="ECO:0000256" key="8">
    <source>
        <dbReference type="ARBA" id="ARBA00023209"/>
    </source>
</evidence>
<dbReference type="AlphaFoldDB" id="A0A4R3L9N0"/>
<dbReference type="GO" id="GO:0005886">
    <property type="term" value="C:plasma membrane"/>
    <property type="evidence" value="ECO:0007669"/>
    <property type="project" value="UniProtKB-SubCell"/>
</dbReference>
<comment type="similarity">
    <text evidence="12">Belongs to the phosphatidylserine decarboxylase family. PSD-B subfamily. Prokaryotic type I sub-subfamily.</text>
</comment>
<feature type="modified residue" description="Pyruvic acid (Ser); by autocatalysis" evidence="12">
    <location>
        <position position="247"/>
    </location>
</feature>
<feature type="active site" description="Schiff-base intermediate with substrate; via pyruvic acid; for decarboxylase activity" evidence="12">
    <location>
        <position position="247"/>
    </location>
</feature>
<feature type="site" description="Cleavage (non-hydrolytic); by autocatalysis" evidence="12">
    <location>
        <begin position="246"/>
        <end position="247"/>
    </location>
</feature>
<evidence type="ECO:0000256" key="7">
    <source>
        <dbReference type="ARBA" id="ARBA00023145"/>
    </source>
</evidence>
<feature type="active site" description="Charge relay system; for autoendoproteolytic cleavage activity" evidence="12">
    <location>
        <position position="143"/>
    </location>
</feature>
<feature type="chain" id="PRO_5023356050" description="Phosphatidylserine decarboxylase beta chain" evidence="12">
    <location>
        <begin position="1"/>
        <end position="246"/>
    </location>
</feature>
<keyword evidence="9 12" id="KW-0456">Lyase</keyword>
<proteinExistence type="inferred from homology"/>
<comment type="function">
    <text evidence="12">Catalyzes the formation of phosphatidylethanolamine (PtdEtn) from phosphatidylserine (PtdSer).</text>
</comment>
<keyword evidence="11 12" id="KW-0670">Pyruvate</keyword>
<comment type="subcellular location">
    <subcellularLocation>
        <location evidence="12">Cell membrane</location>
        <topology evidence="12">Peripheral membrane protein</topology>
    </subcellularLocation>
</comment>
<reference evidence="13 14" key="1">
    <citation type="submission" date="2019-03" db="EMBL/GenBank/DDBJ databases">
        <title>Genomic Encyclopedia of Type Strains, Phase IV (KMG-IV): sequencing the most valuable type-strain genomes for metagenomic binning, comparative biology and taxonomic classification.</title>
        <authorList>
            <person name="Goeker M."/>
        </authorList>
    </citation>
    <scope>NUCLEOTIDE SEQUENCE [LARGE SCALE GENOMIC DNA]</scope>
    <source>
        <strain evidence="13 14">DSM 45707</strain>
    </source>
</reference>
<organism evidence="13 14">
    <name type="scientific">Hazenella coriacea</name>
    <dbReference type="NCBI Taxonomy" id="1179467"/>
    <lineage>
        <taxon>Bacteria</taxon>
        <taxon>Bacillati</taxon>
        <taxon>Bacillota</taxon>
        <taxon>Bacilli</taxon>
        <taxon>Bacillales</taxon>
        <taxon>Thermoactinomycetaceae</taxon>
        <taxon>Hazenella</taxon>
    </lineage>
</organism>
<evidence type="ECO:0000313" key="13">
    <source>
        <dbReference type="EMBL" id="TCS94934.1"/>
    </source>
</evidence>
<comment type="pathway">
    <text evidence="12">Phospholipid metabolism; phosphatidylethanolamine biosynthesis; phosphatidylethanolamine from CDP-diacylglycerol: step 2/2.</text>
</comment>
<dbReference type="InterPro" id="IPR033178">
    <property type="entry name" value="PSD_type1_pro"/>
</dbReference>
<keyword evidence="4 12" id="KW-0210">Decarboxylase</keyword>
<keyword evidence="10 12" id="KW-1208">Phospholipid metabolism</keyword>
<dbReference type="Proteomes" id="UP000294937">
    <property type="component" value="Unassembled WGS sequence"/>
</dbReference>